<dbReference type="Proteomes" id="UP000281708">
    <property type="component" value="Unassembled WGS sequence"/>
</dbReference>
<organism evidence="2 3">
    <name type="scientific">Nocardioides mangrovicus</name>
    <dbReference type="NCBI Taxonomy" id="2478913"/>
    <lineage>
        <taxon>Bacteria</taxon>
        <taxon>Bacillati</taxon>
        <taxon>Actinomycetota</taxon>
        <taxon>Actinomycetes</taxon>
        <taxon>Propionibacteriales</taxon>
        <taxon>Nocardioidaceae</taxon>
        <taxon>Nocardioides</taxon>
    </lineage>
</organism>
<sequence>MPPSAIVMPSRPVAVGRRRSSTDPTSSANTGEEALTTADVPASKRAVASAISDHGTAAETAPSPTYAQPIRCRCRPRAVATAHSSPPPTTVRTAVTPTGPTDGAATRTKT</sequence>
<accession>A0A3L8P5V9</accession>
<name>A0A3L8P5V9_9ACTN</name>
<keyword evidence="3" id="KW-1185">Reference proteome</keyword>
<reference evidence="2 3" key="1">
    <citation type="submission" date="2018-10" db="EMBL/GenBank/DDBJ databases">
        <title>Marmoricola sp. 4Q3S-7 whole genome shotgun sequence.</title>
        <authorList>
            <person name="Li F."/>
        </authorList>
    </citation>
    <scope>NUCLEOTIDE SEQUENCE [LARGE SCALE GENOMIC DNA]</scope>
    <source>
        <strain evidence="2 3">4Q3S-7</strain>
    </source>
</reference>
<dbReference type="EMBL" id="RDBE01000002">
    <property type="protein sequence ID" value="RLV50362.1"/>
    <property type="molecule type" value="Genomic_DNA"/>
</dbReference>
<feature type="region of interest" description="Disordered" evidence="1">
    <location>
        <begin position="77"/>
        <end position="110"/>
    </location>
</feature>
<gene>
    <name evidence="2" type="ORF">D9V37_04745</name>
</gene>
<feature type="compositionally biased region" description="Low complexity" evidence="1">
    <location>
        <begin position="90"/>
        <end position="101"/>
    </location>
</feature>
<comment type="caution">
    <text evidence="2">The sequence shown here is derived from an EMBL/GenBank/DDBJ whole genome shotgun (WGS) entry which is preliminary data.</text>
</comment>
<evidence type="ECO:0000313" key="3">
    <source>
        <dbReference type="Proteomes" id="UP000281708"/>
    </source>
</evidence>
<dbReference type="AlphaFoldDB" id="A0A3L8P5V9"/>
<protein>
    <submittedName>
        <fullName evidence="2">Uncharacterized protein</fullName>
    </submittedName>
</protein>
<evidence type="ECO:0000256" key="1">
    <source>
        <dbReference type="SAM" id="MobiDB-lite"/>
    </source>
</evidence>
<feature type="region of interest" description="Disordered" evidence="1">
    <location>
        <begin position="1"/>
        <end position="42"/>
    </location>
</feature>
<proteinExistence type="predicted"/>
<evidence type="ECO:0000313" key="2">
    <source>
        <dbReference type="EMBL" id="RLV50362.1"/>
    </source>
</evidence>